<keyword evidence="7" id="KW-0479">Metal-binding</keyword>
<organism evidence="15">
    <name type="scientific">marine metagenome</name>
    <dbReference type="NCBI Taxonomy" id="408172"/>
    <lineage>
        <taxon>unclassified sequences</taxon>
        <taxon>metagenomes</taxon>
        <taxon>ecological metagenomes</taxon>
    </lineage>
</organism>
<dbReference type="InterPro" id="IPR003265">
    <property type="entry name" value="HhH-GPD_domain"/>
</dbReference>
<dbReference type="FunFam" id="1.10.340.30:FF:000002">
    <property type="entry name" value="Adenine DNA glycosylase"/>
    <property type="match status" value="1"/>
</dbReference>
<evidence type="ECO:0000313" key="15">
    <source>
        <dbReference type="EMBL" id="SVA12011.1"/>
    </source>
</evidence>
<evidence type="ECO:0000256" key="1">
    <source>
        <dbReference type="ARBA" id="ARBA00000843"/>
    </source>
</evidence>
<dbReference type="GO" id="GO:0034039">
    <property type="term" value="F:8-oxo-7,8-dihydroguanine DNA N-glycosylase activity"/>
    <property type="evidence" value="ECO:0007669"/>
    <property type="project" value="TreeGrafter"/>
</dbReference>
<dbReference type="Gene3D" id="1.10.340.30">
    <property type="entry name" value="Hypothetical protein, domain 2"/>
    <property type="match status" value="1"/>
</dbReference>
<dbReference type="InterPro" id="IPR023170">
    <property type="entry name" value="HhH_base_excis_C"/>
</dbReference>
<dbReference type="PANTHER" id="PTHR42944:SF1">
    <property type="entry name" value="ADENINE DNA GLYCOSYLASE"/>
    <property type="match status" value="1"/>
</dbReference>
<dbReference type="SUPFAM" id="SSF48150">
    <property type="entry name" value="DNA-glycosylase"/>
    <property type="match status" value="1"/>
</dbReference>
<dbReference type="SMART" id="SM00525">
    <property type="entry name" value="FES"/>
    <property type="match status" value="1"/>
</dbReference>
<dbReference type="InterPro" id="IPR005760">
    <property type="entry name" value="A/G_AdeGlyc_MutY"/>
</dbReference>
<proteinExistence type="inferred from homology"/>
<dbReference type="GO" id="GO:0006284">
    <property type="term" value="P:base-excision repair"/>
    <property type="evidence" value="ECO:0007669"/>
    <property type="project" value="InterPro"/>
</dbReference>
<dbReference type="AlphaFoldDB" id="A0A381T911"/>
<keyword evidence="10" id="KW-0408">Iron</keyword>
<dbReference type="PANTHER" id="PTHR42944">
    <property type="entry name" value="ADENINE DNA GLYCOSYLASE"/>
    <property type="match status" value="1"/>
</dbReference>
<keyword evidence="13" id="KW-0326">Glycosidase</keyword>
<dbReference type="Pfam" id="PF14815">
    <property type="entry name" value="NUDIX_4"/>
    <property type="match status" value="1"/>
</dbReference>
<dbReference type="CDD" id="cd03431">
    <property type="entry name" value="NUDIX_DNA_Glycosylase_C-MutY"/>
    <property type="match status" value="1"/>
</dbReference>
<gene>
    <name evidence="15" type="ORF">METZ01_LOCUS64865</name>
</gene>
<protein>
    <recommendedName>
        <fullName evidence="5">Adenine DNA glycosylase</fullName>
        <ecNumber evidence="4">3.2.2.31</ecNumber>
    </recommendedName>
</protein>
<accession>A0A381T911</accession>
<dbReference type="GO" id="GO:0035485">
    <property type="term" value="F:adenine/guanine mispair binding"/>
    <property type="evidence" value="ECO:0007669"/>
    <property type="project" value="TreeGrafter"/>
</dbReference>
<evidence type="ECO:0000256" key="4">
    <source>
        <dbReference type="ARBA" id="ARBA00012045"/>
    </source>
</evidence>
<evidence type="ECO:0000256" key="5">
    <source>
        <dbReference type="ARBA" id="ARBA00022023"/>
    </source>
</evidence>
<dbReference type="Gene3D" id="1.10.1670.10">
    <property type="entry name" value="Helix-hairpin-Helix base-excision DNA repair enzymes (C-terminal)"/>
    <property type="match status" value="1"/>
</dbReference>
<dbReference type="InterPro" id="IPR003651">
    <property type="entry name" value="Endonuclease3_FeS-loop_motif"/>
</dbReference>
<dbReference type="NCBIfam" id="TIGR01084">
    <property type="entry name" value="mutY"/>
    <property type="match status" value="1"/>
</dbReference>
<dbReference type="InterPro" id="IPR015797">
    <property type="entry name" value="NUDIX_hydrolase-like_dom_sf"/>
</dbReference>
<keyword evidence="6" id="KW-0004">4Fe-4S</keyword>
<evidence type="ECO:0000259" key="14">
    <source>
        <dbReference type="SMART" id="SM00478"/>
    </source>
</evidence>
<evidence type="ECO:0000256" key="12">
    <source>
        <dbReference type="ARBA" id="ARBA00023204"/>
    </source>
</evidence>
<dbReference type="EMBL" id="UINC01004127">
    <property type="protein sequence ID" value="SVA12011.1"/>
    <property type="molecule type" value="Genomic_DNA"/>
</dbReference>
<dbReference type="GO" id="GO:0051539">
    <property type="term" value="F:4 iron, 4 sulfur cluster binding"/>
    <property type="evidence" value="ECO:0007669"/>
    <property type="project" value="UniProtKB-KW"/>
</dbReference>
<dbReference type="Pfam" id="PF00730">
    <property type="entry name" value="HhH-GPD"/>
    <property type="match status" value="1"/>
</dbReference>
<dbReference type="GO" id="GO:0000701">
    <property type="term" value="F:purine-specific mismatch base pair DNA N-glycosylase activity"/>
    <property type="evidence" value="ECO:0007669"/>
    <property type="project" value="UniProtKB-EC"/>
</dbReference>
<dbReference type="GO" id="GO:0006298">
    <property type="term" value="P:mismatch repair"/>
    <property type="evidence" value="ECO:0007669"/>
    <property type="project" value="TreeGrafter"/>
</dbReference>
<evidence type="ECO:0000256" key="7">
    <source>
        <dbReference type="ARBA" id="ARBA00022723"/>
    </source>
</evidence>
<dbReference type="Gene3D" id="3.90.79.10">
    <property type="entry name" value="Nucleoside Triphosphate Pyrophosphohydrolase"/>
    <property type="match status" value="1"/>
</dbReference>
<evidence type="ECO:0000256" key="13">
    <source>
        <dbReference type="ARBA" id="ARBA00023295"/>
    </source>
</evidence>
<comment type="cofactor">
    <cofactor evidence="2">
        <name>[4Fe-4S] cluster</name>
        <dbReference type="ChEBI" id="CHEBI:49883"/>
    </cofactor>
</comment>
<reference evidence="15" key="1">
    <citation type="submission" date="2018-05" db="EMBL/GenBank/DDBJ databases">
        <authorList>
            <person name="Lanie J.A."/>
            <person name="Ng W.-L."/>
            <person name="Kazmierczak K.M."/>
            <person name="Andrzejewski T.M."/>
            <person name="Davidsen T.M."/>
            <person name="Wayne K.J."/>
            <person name="Tettelin H."/>
            <person name="Glass J.I."/>
            <person name="Rusch D."/>
            <person name="Podicherti R."/>
            <person name="Tsui H.-C.T."/>
            <person name="Winkler M.E."/>
        </authorList>
    </citation>
    <scope>NUCLEOTIDE SEQUENCE</scope>
</reference>
<keyword evidence="8" id="KW-0227">DNA damage</keyword>
<evidence type="ECO:0000256" key="9">
    <source>
        <dbReference type="ARBA" id="ARBA00022801"/>
    </source>
</evidence>
<comment type="similarity">
    <text evidence="3">Belongs to the Nth/MutY family.</text>
</comment>
<dbReference type="InterPro" id="IPR029119">
    <property type="entry name" value="MutY_C"/>
</dbReference>
<dbReference type="CDD" id="cd00056">
    <property type="entry name" value="ENDO3c"/>
    <property type="match status" value="1"/>
</dbReference>
<feature type="domain" description="HhH-GPD" evidence="14">
    <location>
        <begin position="37"/>
        <end position="188"/>
    </location>
</feature>
<dbReference type="EC" id="3.2.2.31" evidence="4"/>
<evidence type="ECO:0000256" key="6">
    <source>
        <dbReference type="ARBA" id="ARBA00022485"/>
    </source>
</evidence>
<dbReference type="GO" id="GO:0032357">
    <property type="term" value="F:oxidized purine DNA binding"/>
    <property type="evidence" value="ECO:0007669"/>
    <property type="project" value="TreeGrafter"/>
</dbReference>
<evidence type="ECO:0000256" key="11">
    <source>
        <dbReference type="ARBA" id="ARBA00023014"/>
    </source>
</evidence>
<dbReference type="GO" id="GO:0046872">
    <property type="term" value="F:metal ion binding"/>
    <property type="evidence" value="ECO:0007669"/>
    <property type="project" value="UniProtKB-KW"/>
</dbReference>
<keyword evidence="9" id="KW-0378">Hydrolase</keyword>
<evidence type="ECO:0000256" key="3">
    <source>
        <dbReference type="ARBA" id="ARBA00008343"/>
    </source>
</evidence>
<dbReference type="SUPFAM" id="SSF55811">
    <property type="entry name" value="Nudix"/>
    <property type="match status" value="1"/>
</dbReference>
<comment type="catalytic activity">
    <reaction evidence="1">
        <text>Hydrolyzes free adenine bases from 7,8-dihydro-8-oxoguanine:adenine mismatched double-stranded DNA, leaving an apurinic site.</text>
        <dbReference type="EC" id="3.2.2.31"/>
    </reaction>
</comment>
<dbReference type="NCBIfam" id="NF008132">
    <property type="entry name" value="PRK10880.1"/>
    <property type="match status" value="1"/>
</dbReference>
<dbReference type="SMART" id="SM00478">
    <property type="entry name" value="ENDO3c"/>
    <property type="match status" value="1"/>
</dbReference>
<name>A0A381T911_9ZZZZ</name>
<evidence type="ECO:0000256" key="2">
    <source>
        <dbReference type="ARBA" id="ARBA00001966"/>
    </source>
</evidence>
<dbReference type="InterPro" id="IPR044298">
    <property type="entry name" value="MIG/MutY"/>
</dbReference>
<evidence type="ECO:0000256" key="10">
    <source>
        <dbReference type="ARBA" id="ARBA00023004"/>
    </source>
</evidence>
<dbReference type="InterPro" id="IPR011257">
    <property type="entry name" value="DNA_glycosylase"/>
</dbReference>
<evidence type="ECO:0000256" key="8">
    <source>
        <dbReference type="ARBA" id="ARBA00022763"/>
    </source>
</evidence>
<keyword evidence="11" id="KW-0411">Iron-sulfur</keyword>
<keyword evidence="12" id="KW-0234">DNA repair</keyword>
<sequence length="348" mass="40021">MRTFSDRLLTWYDCHGRKDFPWQIDKTPYSIWVSEIMLQQTQVTTVIPYFKKFIVSFPTLRVLAEASLDDVLHHWSGLGYYARARNLHKTACLVNEKFSAQFPLDMDGLCLLPGIGRSTAGAILALSCNQKHPILDGNVRRVFTRHKAIKGWPGKTMVQNVLWKIAEDNTPSNRVADYTQAIMDLGATICTRSHPRCELCPVNKDCIAHSRGQEAEFPHKNIKKTNPLKTTNMLFLRFEDRIYLERRPSSGVWGGLWSFPEISNDCSVSDWYQSRFGTYPLKISQWKTLQHKFSHFDLKIHLFKAEADIAIKNIANNDSVLWYKSDSQIRIGLAAPVKKLLETQFNIQ</sequence>